<dbReference type="Proteomes" id="UP001589605">
    <property type="component" value="Unassembled WGS sequence"/>
</dbReference>
<name>A0ABV5F6K5_9FLAO</name>
<reference evidence="2 3" key="1">
    <citation type="submission" date="2024-09" db="EMBL/GenBank/DDBJ databases">
        <authorList>
            <person name="Sun Q."/>
            <person name="Mori K."/>
        </authorList>
    </citation>
    <scope>NUCLEOTIDE SEQUENCE [LARGE SCALE GENOMIC DNA]</scope>
    <source>
        <strain evidence="2 3">CECT 8286</strain>
    </source>
</reference>
<comment type="caution">
    <text evidence="2">The sequence shown here is derived from an EMBL/GenBank/DDBJ whole genome shotgun (WGS) entry which is preliminary data.</text>
</comment>
<evidence type="ECO:0000313" key="3">
    <source>
        <dbReference type="Proteomes" id="UP001589605"/>
    </source>
</evidence>
<dbReference type="EMBL" id="JBHMEZ010000032">
    <property type="protein sequence ID" value="MFB9055082.1"/>
    <property type="molecule type" value="Genomic_DNA"/>
</dbReference>
<keyword evidence="3" id="KW-1185">Reference proteome</keyword>
<organism evidence="2 3">
    <name type="scientific">Formosa undariae</name>
    <dbReference type="NCBI Taxonomy" id="1325436"/>
    <lineage>
        <taxon>Bacteria</taxon>
        <taxon>Pseudomonadati</taxon>
        <taxon>Bacteroidota</taxon>
        <taxon>Flavobacteriia</taxon>
        <taxon>Flavobacteriales</taxon>
        <taxon>Flavobacteriaceae</taxon>
        <taxon>Formosa</taxon>
    </lineage>
</organism>
<feature type="compositionally biased region" description="Basic residues" evidence="1">
    <location>
        <begin position="69"/>
        <end position="79"/>
    </location>
</feature>
<gene>
    <name evidence="2" type="ORF">ACFFVB_18520</name>
</gene>
<dbReference type="RefSeq" id="WP_382384781.1">
    <property type="nucleotide sequence ID" value="NZ_JBHMEZ010000032.1"/>
</dbReference>
<evidence type="ECO:0000256" key="1">
    <source>
        <dbReference type="SAM" id="MobiDB-lite"/>
    </source>
</evidence>
<evidence type="ECO:0000313" key="2">
    <source>
        <dbReference type="EMBL" id="MFB9055082.1"/>
    </source>
</evidence>
<feature type="region of interest" description="Disordered" evidence="1">
    <location>
        <begin position="61"/>
        <end position="80"/>
    </location>
</feature>
<accession>A0ABV5F6K5</accession>
<sequence>MKNIFIKQQLQEESVAIDGAQTSLMQSRGFSTSNFYSDRGFKVTDTTLQYDHLAKHRFVDMRTRESKAGKKRKKNHPIHNRILYGHANNIVKRLHFGYTEAVKEQMQELYNTISQSGS</sequence>
<protein>
    <submittedName>
        <fullName evidence="2">Uncharacterized protein</fullName>
    </submittedName>
</protein>
<proteinExistence type="predicted"/>